<name>A0A918GY18_9ACTN</name>
<reference evidence="1" key="2">
    <citation type="submission" date="2020-09" db="EMBL/GenBank/DDBJ databases">
        <authorList>
            <person name="Sun Q."/>
            <person name="Ohkuma M."/>
        </authorList>
    </citation>
    <scope>NUCLEOTIDE SEQUENCE</scope>
    <source>
        <strain evidence="1">JCM 3172</strain>
    </source>
</reference>
<keyword evidence="2" id="KW-1185">Reference proteome</keyword>
<reference evidence="1" key="1">
    <citation type="journal article" date="2014" name="Int. J. Syst. Evol. Microbiol.">
        <title>Complete genome sequence of Corynebacterium casei LMG S-19264T (=DSM 44701T), isolated from a smear-ripened cheese.</title>
        <authorList>
            <consortium name="US DOE Joint Genome Institute (JGI-PGF)"/>
            <person name="Walter F."/>
            <person name="Albersmeier A."/>
            <person name="Kalinowski J."/>
            <person name="Ruckert C."/>
        </authorList>
    </citation>
    <scope>NUCLEOTIDE SEQUENCE</scope>
    <source>
        <strain evidence="1">JCM 3172</strain>
    </source>
</reference>
<sequence length="57" mass="6414">MFDQVMGRIAGRFRRVETRATARAYLLGLLSGVERKNCWGLAEQAGHARPGPMQRLL</sequence>
<evidence type="ECO:0000313" key="1">
    <source>
        <dbReference type="EMBL" id="GGT13581.1"/>
    </source>
</evidence>
<protein>
    <submittedName>
        <fullName evidence="1">Uncharacterized protein</fullName>
    </submittedName>
</protein>
<dbReference type="AlphaFoldDB" id="A0A918GY18"/>
<evidence type="ECO:0000313" key="2">
    <source>
        <dbReference type="Proteomes" id="UP000619486"/>
    </source>
</evidence>
<dbReference type="Proteomes" id="UP000619486">
    <property type="component" value="Unassembled WGS sequence"/>
</dbReference>
<dbReference type="EMBL" id="BMQQ01000001">
    <property type="protein sequence ID" value="GGT13581.1"/>
    <property type="molecule type" value="Genomic_DNA"/>
</dbReference>
<accession>A0A918GY18</accession>
<organism evidence="1 2">
    <name type="scientific">Streptomyces purpureus</name>
    <dbReference type="NCBI Taxonomy" id="1951"/>
    <lineage>
        <taxon>Bacteria</taxon>
        <taxon>Bacillati</taxon>
        <taxon>Actinomycetota</taxon>
        <taxon>Actinomycetes</taxon>
        <taxon>Kitasatosporales</taxon>
        <taxon>Streptomycetaceae</taxon>
        <taxon>Streptomyces</taxon>
    </lineage>
</organism>
<comment type="caution">
    <text evidence="1">The sequence shown here is derived from an EMBL/GenBank/DDBJ whole genome shotgun (WGS) entry which is preliminary data.</text>
</comment>
<proteinExistence type="predicted"/>
<gene>
    <name evidence="1" type="ORF">GCM10014713_02670</name>
</gene>